<dbReference type="Proteomes" id="UP000046395">
    <property type="component" value="Unassembled WGS sequence"/>
</dbReference>
<dbReference type="PANTHER" id="PTHR35572">
    <property type="entry name" value="PROTEIN CBG04538-RELATED"/>
    <property type="match status" value="1"/>
</dbReference>
<dbReference type="AlphaFoldDB" id="A0A5S6QLW2"/>
<protein>
    <recommendedName>
        <fullName evidence="1">Abnormal cell migration protein 18-like fibronectin type I domain-containing protein</fullName>
    </recommendedName>
</protein>
<keyword evidence="2" id="KW-1185">Reference proteome</keyword>
<name>A0A5S6QLW2_TRIMR</name>
<dbReference type="WBParaSite" id="TMUE_2000008154.1">
    <property type="protein sequence ID" value="TMUE_2000008154.1"/>
    <property type="gene ID" value="WBGene00288033"/>
</dbReference>
<proteinExistence type="predicted"/>
<dbReference type="PANTHER" id="PTHR35572:SF6">
    <property type="entry name" value="IG-LIKE DOMAIN-CONTAINING PROTEIN"/>
    <property type="match status" value="1"/>
</dbReference>
<sequence>MNFIDEYKSVAFRTHRVPPSAVKQLNICSIISRLCDIGISTHTTLTHSAFERANVRSFALACFRMPASSQQPERKVSSVYIVLGQPNRESQQPVRRTEDRERAAAGGCNLDSGIHLYFGETYRTDKFVLKCERVNSTTARVAPVKCILDGTEMGVGDRKRKQGFAYDCNRRDDRLTLSIGGCFSDDDVFAEFGETFDNHGFTYKCVKEGDSVVHSPVGCIINGERAKVGETVTVGNRVYRCSVPGATDVRTEATDCMDSSGGKVSVGRRYRDGSFLYLCKPLPSGGSRTVLAGCVAKQNDSSLSYRMRCSGDENRVIADITHCIAKTEQGRHVIAVGESVQLMDKVITCQRQNDGTVVGKISPKKII</sequence>
<evidence type="ECO:0000259" key="1">
    <source>
        <dbReference type="Pfam" id="PF23003"/>
    </source>
</evidence>
<accession>A0A5S6QLW2</accession>
<evidence type="ECO:0000313" key="2">
    <source>
        <dbReference type="Proteomes" id="UP000046395"/>
    </source>
</evidence>
<dbReference type="InterPro" id="IPR055119">
    <property type="entry name" value="Mig18_Fn1"/>
</dbReference>
<reference evidence="3" key="1">
    <citation type="submission" date="2019-12" db="UniProtKB">
        <authorList>
            <consortium name="WormBaseParasite"/>
        </authorList>
    </citation>
    <scope>IDENTIFICATION</scope>
</reference>
<organism evidence="2 3">
    <name type="scientific">Trichuris muris</name>
    <name type="common">Mouse whipworm</name>
    <dbReference type="NCBI Taxonomy" id="70415"/>
    <lineage>
        <taxon>Eukaryota</taxon>
        <taxon>Metazoa</taxon>
        <taxon>Ecdysozoa</taxon>
        <taxon>Nematoda</taxon>
        <taxon>Enoplea</taxon>
        <taxon>Dorylaimia</taxon>
        <taxon>Trichinellida</taxon>
        <taxon>Trichuridae</taxon>
        <taxon>Trichuris</taxon>
    </lineage>
</organism>
<feature type="domain" description="Abnormal cell migration protein 18-like fibronectin type I" evidence="1">
    <location>
        <begin position="144"/>
        <end position="212"/>
    </location>
</feature>
<dbReference type="Pfam" id="PF23003">
    <property type="entry name" value="Fn1_2"/>
    <property type="match status" value="2"/>
</dbReference>
<dbReference type="InterPro" id="IPR040282">
    <property type="entry name" value="Mig-18-like"/>
</dbReference>
<evidence type="ECO:0000313" key="3">
    <source>
        <dbReference type="WBParaSite" id="TMUE_2000008154.1"/>
    </source>
</evidence>
<feature type="domain" description="Abnormal cell migration protein 18-like fibronectin type I" evidence="1">
    <location>
        <begin position="217"/>
        <end position="284"/>
    </location>
</feature>